<dbReference type="AlphaFoldDB" id="A0A5N6AFI4"/>
<reference evidence="1" key="1">
    <citation type="submission" date="2019-10" db="EMBL/GenBank/DDBJ databases">
        <title>Nonomuraea sp. nov., isolated from Phyllanthus amarus.</title>
        <authorList>
            <person name="Klykleung N."/>
            <person name="Tanasupawat S."/>
        </authorList>
    </citation>
    <scope>NUCLEOTIDE SEQUENCE [LARGE SCALE GENOMIC DNA]</scope>
    <source>
        <strain evidence="1">3MP-10</strain>
    </source>
</reference>
<protein>
    <recommendedName>
        <fullName evidence="3">DUF4440 domain-containing protein</fullName>
    </recommendedName>
</protein>
<comment type="caution">
    <text evidence="1">The sequence shown here is derived from an EMBL/GenBank/DDBJ whole genome shotgun (WGS) entry which is preliminary data.</text>
</comment>
<accession>A0A5N6AFI4</accession>
<dbReference type="EMBL" id="VDLY02000006">
    <property type="protein sequence ID" value="KAB8166549.1"/>
    <property type="molecule type" value="Genomic_DNA"/>
</dbReference>
<dbReference type="Proteomes" id="UP000314251">
    <property type="component" value="Unassembled WGS sequence"/>
</dbReference>
<name>A0A5N6AFI4_9ACTN</name>
<evidence type="ECO:0008006" key="3">
    <source>
        <dbReference type="Google" id="ProtNLM"/>
    </source>
</evidence>
<dbReference type="OrthoDB" id="3621142at2"/>
<gene>
    <name evidence="1" type="ORF">FH607_011405</name>
</gene>
<evidence type="ECO:0000313" key="1">
    <source>
        <dbReference type="EMBL" id="KAB8166549.1"/>
    </source>
</evidence>
<keyword evidence="2" id="KW-1185">Reference proteome</keyword>
<proteinExistence type="predicted"/>
<sequence>MWEAMAEAGETSDWRSPALSRYATDDALTAISGGLYADHRNGVITLGRPINDPEVTSAEPSEEPTTVLIEDCGDSTNWLKYFEDSREPVDDEPGGGQVIDAEVRQQADGEWRVVRFAVQGVGSRQP</sequence>
<organism evidence="1 2">
    <name type="scientific">Streptomyces mimosae</name>
    <dbReference type="NCBI Taxonomy" id="2586635"/>
    <lineage>
        <taxon>Bacteria</taxon>
        <taxon>Bacillati</taxon>
        <taxon>Actinomycetota</taxon>
        <taxon>Actinomycetes</taxon>
        <taxon>Kitasatosporales</taxon>
        <taxon>Streptomycetaceae</taxon>
        <taxon>Streptomyces</taxon>
    </lineage>
</organism>
<evidence type="ECO:0000313" key="2">
    <source>
        <dbReference type="Proteomes" id="UP000314251"/>
    </source>
</evidence>